<name>A0A0F6RG12_CITAM</name>
<dbReference type="Gene3D" id="1.10.3210.10">
    <property type="entry name" value="Hypothetical protein af1432"/>
    <property type="match status" value="1"/>
</dbReference>
<dbReference type="AlphaFoldDB" id="A0A0F6RG12"/>
<evidence type="ECO:0008006" key="3">
    <source>
        <dbReference type="Google" id="ProtNLM"/>
    </source>
</evidence>
<gene>
    <name evidence="1" type="ORF">F384_15560</name>
</gene>
<evidence type="ECO:0000313" key="2">
    <source>
        <dbReference type="Proteomes" id="UP000034085"/>
    </source>
</evidence>
<evidence type="ECO:0000313" key="1">
    <source>
        <dbReference type="EMBL" id="AKE59875.1"/>
    </source>
</evidence>
<dbReference type="EMBL" id="CP011132">
    <property type="protein sequence ID" value="AKE59875.1"/>
    <property type="molecule type" value="Genomic_DNA"/>
</dbReference>
<organism evidence="1 2">
    <name type="scientific">Citrobacter amalonaticus Y19</name>
    <dbReference type="NCBI Taxonomy" id="1261127"/>
    <lineage>
        <taxon>Bacteria</taxon>
        <taxon>Pseudomonadati</taxon>
        <taxon>Pseudomonadota</taxon>
        <taxon>Gammaproteobacteria</taxon>
        <taxon>Enterobacterales</taxon>
        <taxon>Enterobacteriaceae</taxon>
        <taxon>Citrobacter</taxon>
    </lineage>
</organism>
<accession>A0A0F6RG12</accession>
<proteinExistence type="predicted"/>
<sequence length="174" mass="19642">MKFIATLTGQHIDFSDIRPEHIAIEDIAVALSNICRFAGHVPEFYSVAQHVVLCSQLTPPEFALEALLHDAAEAYCQDLPSPLKRLLPEYKEIEARLDNAIRQRFHLPLTPSKVIKQVDLMMLATERRDLNLDPGNDWPMLAGVSPTTRLTVNPLMPRQARALFLSRFQELTTG</sequence>
<dbReference type="RefSeq" id="WP_046486724.1">
    <property type="nucleotide sequence ID" value="NZ_CP011132.1"/>
</dbReference>
<dbReference type="Proteomes" id="UP000034085">
    <property type="component" value="Chromosome"/>
</dbReference>
<dbReference type="SUPFAM" id="SSF109604">
    <property type="entry name" value="HD-domain/PDEase-like"/>
    <property type="match status" value="1"/>
</dbReference>
<dbReference type="HOGENOM" id="CLU_089999_3_0_6"/>
<dbReference type="KEGG" id="cama:F384_15560"/>
<protein>
    <recommendedName>
        <fullName evidence="3">HD family hydrolase</fullName>
    </recommendedName>
</protein>
<dbReference type="PATRIC" id="fig|1261127.3.peg.3254"/>
<reference evidence="1 2" key="1">
    <citation type="journal article" date="2013" name="Appl. Microbiol. Biotechnol.">
        <title>Glycerol assimilation and production of 1,3-propanediol by Citrobacter amalonaticus Y19.</title>
        <authorList>
            <person name="Ainala S.K."/>
            <person name="Ashok S."/>
            <person name="Ko Y."/>
            <person name="Park S."/>
        </authorList>
    </citation>
    <scope>NUCLEOTIDE SEQUENCE [LARGE SCALE GENOMIC DNA]</scope>
    <source>
        <strain evidence="1 2">Y19</strain>
    </source>
</reference>
<dbReference type="OrthoDB" id="1099791at2"/>